<proteinExistence type="predicted"/>
<dbReference type="EMBL" id="CP113088">
    <property type="protein sequence ID" value="WAC02059.1"/>
    <property type="molecule type" value="Genomic_DNA"/>
</dbReference>
<accession>A0A9E8SE91</accession>
<dbReference type="KEGG" id="lnu:N7U66_20045"/>
<keyword evidence="3" id="KW-1185">Reference proteome</keyword>
<dbReference type="RefSeq" id="WP_267676657.1">
    <property type="nucleotide sequence ID" value="NZ_CP113088.1"/>
</dbReference>
<sequence>MKHKPLNKNNHSGFKVPKNYFQDFDATILAEAKLKNSVSNSGFKTPDNYIASFKSVALDSKQREAKVISLFNKKNMLLFTSVAATVVLFFNIDLFNKATFSVSDLDTDTVDNYILDEIEITELAALFAENELNETQFIDYSISDETLDSYLESVEGNELFSE</sequence>
<keyword evidence="1" id="KW-1133">Transmembrane helix</keyword>
<feature type="transmembrane region" description="Helical" evidence="1">
    <location>
        <begin position="76"/>
        <end position="95"/>
    </location>
</feature>
<keyword evidence="1" id="KW-0812">Transmembrane</keyword>
<name>A0A9E8SE91_9FLAO</name>
<organism evidence="2 3">
    <name type="scientific">Lacinutrix neustonica</name>
    <dbReference type="NCBI Taxonomy" id="2980107"/>
    <lineage>
        <taxon>Bacteria</taxon>
        <taxon>Pseudomonadati</taxon>
        <taxon>Bacteroidota</taxon>
        <taxon>Flavobacteriia</taxon>
        <taxon>Flavobacteriales</taxon>
        <taxon>Flavobacteriaceae</taxon>
        <taxon>Lacinutrix</taxon>
    </lineage>
</organism>
<evidence type="ECO:0000256" key="1">
    <source>
        <dbReference type="SAM" id="Phobius"/>
    </source>
</evidence>
<keyword evidence="1" id="KW-0472">Membrane</keyword>
<evidence type="ECO:0000313" key="3">
    <source>
        <dbReference type="Proteomes" id="UP001164705"/>
    </source>
</evidence>
<dbReference type="AlphaFoldDB" id="A0A9E8SE91"/>
<gene>
    <name evidence="2" type="ORF">N7U66_20045</name>
</gene>
<protein>
    <submittedName>
        <fullName evidence="2">Uncharacterized protein</fullName>
    </submittedName>
</protein>
<dbReference type="Proteomes" id="UP001164705">
    <property type="component" value="Chromosome"/>
</dbReference>
<reference evidence="2" key="1">
    <citation type="submission" date="2022-11" db="EMBL/GenBank/DDBJ databases">
        <title>Lacinutrix neustonica HL-RS19T sp. nov., isolated from the surface microlayer sample of brackish Lake Shihwa.</title>
        <authorList>
            <person name="Choi J.Y."/>
            <person name="Hwang C.Y."/>
        </authorList>
    </citation>
    <scope>NUCLEOTIDE SEQUENCE</scope>
    <source>
        <strain evidence="2">HL-RS19</strain>
    </source>
</reference>
<evidence type="ECO:0000313" key="2">
    <source>
        <dbReference type="EMBL" id="WAC02059.1"/>
    </source>
</evidence>